<feature type="transmembrane region" description="Helical" evidence="1">
    <location>
        <begin position="144"/>
        <end position="162"/>
    </location>
</feature>
<feature type="transmembrane region" description="Helical" evidence="1">
    <location>
        <begin position="230"/>
        <end position="250"/>
    </location>
</feature>
<feature type="transmembrane region" description="Helical" evidence="1">
    <location>
        <begin position="88"/>
        <end position="109"/>
    </location>
</feature>
<feature type="transmembrane region" description="Helical" evidence="1">
    <location>
        <begin position="182"/>
        <end position="204"/>
    </location>
</feature>
<evidence type="ECO:0000256" key="1">
    <source>
        <dbReference type="SAM" id="Phobius"/>
    </source>
</evidence>
<proteinExistence type="predicted"/>
<gene>
    <name evidence="2" type="ORF">KGQ19_00830</name>
</gene>
<keyword evidence="1" id="KW-0812">Transmembrane</keyword>
<keyword evidence="1" id="KW-0472">Membrane</keyword>
<comment type="caution">
    <text evidence="2">The sequence shown here is derived from an EMBL/GenBank/DDBJ whole genome shotgun (WGS) entry which is preliminary data.</text>
</comment>
<feature type="transmembrane region" description="Helical" evidence="1">
    <location>
        <begin position="57"/>
        <end position="76"/>
    </location>
</feature>
<dbReference type="Proteomes" id="UP000730482">
    <property type="component" value="Unassembled WGS sequence"/>
</dbReference>
<dbReference type="EMBL" id="JAAFYZ010000002">
    <property type="protein sequence ID" value="MBS2545404.1"/>
    <property type="molecule type" value="Genomic_DNA"/>
</dbReference>
<accession>A0ABS5KIW0</accession>
<organism evidence="2 3">
    <name type="scientific">Catenulispora pinistramenti</name>
    <dbReference type="NCBI Taxonomy" id="2705254"/>
    <lineage>
        <taxon>Bacteria</taxon>
        <taxon>Bacillati</taxon>
        <taxon>Actinomycetota</taxon>
        <taxon>Actinomycetes</taxon>
        <taxon>Catenulisporales</taxon>
        <taxon>Catenulisporaceae</taxon>
        <taxon>Catenulispora</taxon>
    </lineage>
</organism>
<keyword evidence="3" id="KW-1185">Reference proteome</keyword>
<dbReference type="RefSeq" id="WP_212007068.1">
    <property type="nucleotide sequence ID" value="NZ_JAAFYZ010000002.1"/>
</dbReference>
<reference evidence="2 3" key="1">
    <citation type="submission" date="2020-02" db="EMBL/GenBank/DDBJ databases">
        <title>Acidophilic actinobacteria isolated from forest soil.</title>
        <authorList>
            <person name="Golinska P."/>
        </authorList>
    </citation>
    <scope>NUCLEOTIDE SEQUENCE [LARGE SCALE GENOMIC DNA]</scope>
    <source>
        <strain evidence="2 3">NL8</strain>
    </source>
</reference>
<protein>
    <submittedName>
        <fullName evidence="2">Uncharacterized protein</fullName>
    </submittedName>
</protein>
<name>A0ABS5KIW0_9ACTN</name>
<sequence>MTSQIPGTRTPSSSPPTPSWRGFTTAWELGFREVYTVWLPRGRHPVSEVAIRHWQTWIRWLGPSYGPAIISILLLGTSGTDSFHADHAWLLLLIGTINGGMFAAAVLSWKFALLKANTLDELLDPCSNRDSLVAVISEAVRHRWQAPPSILAAAIPWIGFIASDSKWLGTLTGIMVLLNSTWALMLLVNVSYWLVVPPVLIIRLRSSRELRLRWNDPAHTSGIRTLSEGYAFPAVFLALAAFAVTLPGALDHPLFGAFLPYLYLWLLVLSLWVGVATQLSLYAIVRRYRIRVLDALAANRGLLLAENQSATLPDLVESDDQLSSMLSVYAAIAASDGLPYGTALVVQYVAAVVGSVVGFLLQ</sequence>
<feature type="transmembrane region" description="Helical" evidence="1">
    <location>
        <begin position="262"/>
        <end position="285"/>
    </location>
</feature>
<keyword evidence="1" id="KW-1133">Transmembrane helix</keyword>
<evidence type="ECO:0000313" key="2">
    <source>
        <dbReference type="EMBL" id="MBS2545404.1"/>
    </source>
</evidence>
<evidence type="ECO:0000313" key="3">
    <source>
        <dbReference type="Proteomes" id="UP000730482"/>
    </source>
</evidence>